<name>A0A0L0DNR3_THETB</name>
<dbReference type="STRING" id="461836.A0A0L0DNR3"/>
<dbReference type="SUPFAM" id="SSF52833">
    <property type="entry name" value="Thioredoxin-like"/>
    <property type="match status" value="1"/>
</dbReference>
<evidence type="ECO:0000313" key="4">
    <source>
        <dbReference type="Proteomes" id="UP000054408"/>
    </source>
</evidence>
<evidence type="ECO:0000313" key="3">
    <source>
        <dbReference type="EMBL" id="KNC53058.1"/>
    </source>
</evidence>
<evidence type="ECO:0000259" key="2">
    <source>
        <dbReference type="Pfam" id="PF02114"/>
    </source>
</evidence>
<organism evidence="3 4">
    <name type="scientific">Thecamonas trahens ATCC 50062</name>
    <dbReference type="NCBI Taxonomy" id="461836"/>
    <lineage>
        <taxon>Eukaryota</taxon>
        <taxon>Apusozoa</taxon>
        <taxon>Apusomonadida</taxon>
        <taxon>Apusomonadidae</taxon>
        <taxon>Thecamonas</taxon>
    </lineage>
</organism>
<keyword evidence="4" id="KW-1185">Reference proteome</keyword>
<dbReference type="RefSeq" id="XP_013754734.1">
    <property type="nucleotide sequence ID" value="XM_013899280.1"/>
</dbReference>
<dbReference type="Proteomes" id="UP000054408">
    <property type="component" value="Unassembled WGS sequence"/>
</dbReference>
<dbReference type="Gene3D" id="3.40.30.10">
    <property type="entry name" value="Glutaredoxin"/>
    <property type="match status" value="1"/>
</dbReference>
<dbReference type="InterPro" id="IPR024253">
    <property type="entry name" value="Phosducin_thioredoxin-like_dom"/>
</dbReference>
<gene>
    <name evidence="3" type="ORF">AMSG_09352</name>
</gene>
<sequence>MAAGLTDWDEAQIRIGNMKAPEPTEPYYPEVTYDVGNGKRLTEEKAEGMGSDDLDEWDDDDDDDLAVLQMIKAKRLAALRAQMASASRGVTEISQSEYIKEVSECSDWIVLHLYQDDNPACRVVHAAMERLAASRPVPVKLLRIVSTAAIPNYPNDLVPSIFFYHEKNLVSKLVSIKQLPGGLGFNADDLEWMLASLGAMDTDMEENPRADEEEFDRRRLVKSSYIGMATSLDDLEAM</sequence>
<dbReference type="eggNOG" id="KOG3170">
    <property type="taxonomic scope" value="Eukaryota"/>
</dbReference>
<evidence type="ECO:0000256" key="1">
    <source>
        <dbReference type="ARBA" id="ARBA00009686"/>
    </source>
</evidence>
<accession>A0A0L0DNR3</accession>
<dbReference type="OrthoDB" id="45518at2759"/>
<dbReference type="PANTHER" id="PTHR45809">
    <property type="entry name" value="VIRAL IAP-ASSOCIATED FACTOR HOMOLOG"/>
    <property type="match status" value="1"/>
</dbReference>
<dbReference type="OMA" id="FCEIRAN"/>
<dbReference type="PANTHER" id="PTHR45809:SF3">
    <property type="entry name" value="VIRAL IAP-ASSOCIATED FACTOR HOMOLOG"/>
    <property type="match status" value="1"/>
</dbReference>
<dbReference type="EMBL" id="GL349478">
    <property type="protein sequence ID" value="KNC53058.1"/>
    <property type="molecule type" value="Genomic_DNA"/>
</dbReference>
<dbReference type="GO" id="GO:0006457">
    <property type="term" value="P:protein folding"/>
    <property type="evidence" value="ECO:0007669"/>
    <property type="project" value="TreeGrafter"/>
</dbReference>
<dbReference type="InterPro" id="IPR036249">
    <property type="entry name" value="Thioredoxin-like_sf"/>
</dbReference>
<reference evidence="3 4" key="1">
    <citation type="submission" date="2010-05" db="EMBL/GenBank/DDBJ databases">
        <title>The Genome Sequence of Thecamonas trahens ATCC 50062.</title>
        <authorList>
            <consortium name="The Broad Institute Genome Sequencing Platform"/>
            <person name="Russ C."/>
            <person name="Cuomo C."/>
            <person name="Shea T."/>
            <person name="Young S.K."/>
            <person name="Zeng Q."/>
            <person name="Koehrsen M."/>
            <person name="Haas B."/>
            <person name="Borodovsky M."/>
            <person name="Guigo R."/>
            <person name="Alvarado L."/>
            <person name="Berlin A."/>
            <person name="Bochicchio J."/>
            <person name="Borenstein D."/>
            <person name="Chapman S."/>
            <person name="Chen Z."/>
            <person name="Freedman E."/>
            <person name="Gellesch M."/>
            <person name="Goldberg J."/>
            <person name="Griggs A."/>
            <person name="Gujja S."/>
            <person name="Heilman E."/>
            <person name="Heiman D."/>
            <person name="Hepburn T."/>
            <person name="Howarth C."/>
            <person name="Jen D."/>
            <person name="Larson L."/>
            <person name="Mehta T."/>
            <person name="Park D."/>
            <person name="Pearson M."/>
            <person name="Roberts A."/>
            <person name="Saif S."/>
            <person name="Shenoy N."/>
            <person name="Sisk P."/>
            <person name="Stolte C."/>
            <person name="Sykes S."/>
            <person name="Thomson T."/>
            <person name="Walk T."/>
            <person name="White J."/>
            <person name="Yandava C."/>
            <person name="Burger G."/>
            <person name="Gray M.W."/>
            <person name="Holland P.W.H."/>
            <person name="King N."/>
            <person name="Lang F.B.F."/>
            <person name="Roger A.J."/>
            <person name="Ruiz-Trillo I."/>
            <person name="Lander E."/>
            <person name="Nusbaum C."/>
        </authorList>
    </citation>
    <scope>NUCLEOTIDE SEQUENCE [LARGE SCALE GENOMIC DNA]</scope>
    <source>
        <strain evidence="3 4">ATCC 50062</strain>
    </source>
</reference>
<feature type="domain" description="Phosducin" evidence="2">
    <location>
        <begin position="49"/>
        <end position="199"/>
    </location>
</feature>
<proteinExistence type="inferred from homology"/>
<comment type="similarity">
    <text evidence="1">Belongs to the phosducin family.</text>
</comment>
<dbReference type="GO" id="GO:0005737">
    <property type="term" value="C:cytoplasm"/>
    <property type="evidence" value="ECO:0007669"/>
    <property type="project" value="TreeGrafter"/>
</dbReference>
<dbReference type="InterPro" id="IPR051498">
    <property type="entry name" value="Phosducin-like_chap/apop_reg"/>
</dbReference>
<dbReference type="Pfam" id="PF02114">
    <property type="entry name" value="Phosducin"/>
    <property type="match status" value="1"/>
</dbReference>
<dbReference type="GeneID" id="25567835"/>
<protein>
    <submittedName>
        <fullName evidence="3">Viral IAP-associated factor</fullName>
    </submittedName>
</protein>
<dbReference type="AlphaFoldDB" id="A0A0L0DNR3"/>